<sequence>MPETTKSSTLTCPPLPLVLGSSSKFRRAVLDAHQIPYTVQIPHINEEAFGDRLHPSLTASVVANAKMDALLSRWDYTRLPHSILVTCDQVVSWNGEVREKPKTEDSTEKGNHRGHTSRTDSRNIVDAAVAVAD</sequence>
<dbReference type="OrthoDB" id="10267058at2759"/>
<dbReference type="PANTHER" id="PTHR43213:SF4">
    <property type="entry name" value="7-METHYL-GTP PYROPHOSPHATASE"/>
    <property type="match status" value="1"/>
</dbReference>
<name>A0A507CSP3_9FUNG</name>
<evidence type="ECO:0000256" key="2">
    <source>
        <dbReference type="SAM" id="MobiDB-lite"/>
    </source>
</evidence>
<dbReference type="SUPFAM" id="SSF52972">
    <property type="entry name" value="ITPase-like"/>
    <property type="match status" value="1"/>
</dbReference>
<dbReference type="EMBL" id="QEAM01000284">
    <property type="protein sequence ID" value="TPX42135.1"/>
    <property type="molecule type" value="Genomic_DNA"/>
</dbReference>
<dbReference type="InterPro" id="IPR003697">
    <property type="entry name" value="Maf-like"/>
</dbReference>
<dbReference type="GO" id="GO:0047429">
    <property type="term" value="F:nucleoside triphosphate diphosphatase activity"/>
    <property type="evidence" value="ECO:0007669"/>
    <property type="project" value="InterPro"/>
</dbReference>
<evidence type="ECO:0000256" key="1">
    <source>
        <dbReference type="ARBA" id="ARBA00022801"/>
    </source>
</evidence>
<accession>A0A507CSP3</accession>
<gene>
    <name evidence="3" type="ORF">SeLEV6574_g05737</name>
</gene>
<comment type="caution">
    <text evidence="3">The sequence shown here is derived from an EMBL/GenBank/DDBJ whole genome shotgun (WGS) entry which is preliminary data.</text>
</comment>
<reference evidence="3 4" key="1">
    <citation type="journal article" date="2019" name="Sci. Rep.">
        <title>Comparative genomics of chytrid fungi reveal insights into the obligate biotrophic and pathogenic lifestyle of Synchytrium endobioticum.</title>
        <authorList>
            <person name="van de Vossenberg B.T.L.H."/>
            <person name="Warris S."/>
            <person name="Nguyen H.D.T."/>
            <person name="van Gent-Pelzer M.P.E."/>
            <person name="Joly D.L."/>
            <person name="van de Geest H.C."/>
            <person name="Bonants P.J.M."/>
            <person name="Smith D.S."/>
            <person name="Levesque C.A."/>
            <person name="van der Lee T.A.J."/>
        </authorList>
    </citation>
    <scope>NUCLEOTIDE SEQUENCE [LARGE SCALE GENOMIC DNA]</scope>
    <source>
        <strain evidence="3 4">LEV6574</strain>
    </source>
</reference>
<dbReference type="Gene3D" id="3.90.950.10">
    <property type="match status" value="1"/>
</dbReference>
<proteinExistence type="predicted"/>
<organism evidence="3 4">
    <name type="scientific">Synchytrium endobioticum</name>
    <dbReference type="NCBI Taxonomy" id="286115"/>
    <lineage>
        <taxon>Eukaryota</taxon>
        <taxon>Fungi</taxon>
        <taxon>Fungi incertae sedis</taxon>
        <taxon>Chytridiomycota</taxon>
        <taxon>Chytridiomycota incertae sedis</taxon>
        <taxon>Chytridiomycetes</taxon>
        <taxon>Synchytriales</taxon>
        <taxon>Synchytriaceae</taxon>
        <taxon>Synchytrium</taxon>
    </lineage>
</organism>
<protein>
    <submittedName>
        <fullName evidence="3">Uncharacterized protein</fullName>
    </submittedName>
</protein>
<dbReference type="InterPro" id="IPR029001">
    <property type="entry name" value="ITPase-like_fam"/>
</dbReference>
<dbReference type="AlphaFoldDB" id="A0A507CSP3"/>
<dbReference type="Pfam" id="PF02545">
    <property type="entry name" value="Maf"/>
    <property type="match status" value="1"/>
</dbReference>
<feature type="compositionally biased region" description="Basic and acidic residues" evidence="2">
    <location>
        <begin position="96"/>
        <end position="123"/>
    </location>
</feature>
<dbReference type="Proteomes" id="UP000320475">
    <property type="component" value="Unassembled WGS sequence"/>
</dbReference>
<evidence type="ECO:0000313" key="4">
    <source>
        <dbReference type="Proteomes" id="UP000320475"/>
    </source>
</evidence>
<dbReference type="PANTHER" id="PTHR43213">
    <property type="entry name" value="BIFUNCTIONAL DTTP/UTP PYROPHOSPHATASE/METHYLTRANSFERASE PROTEIN-RELATED"/>
    <property type="match status" value="1"/>
</dbReference>
<feature type="region of interest" description="Disordered" evidence="2">
    <location>
        <begin position="95"/>
        <end position="125"/>
    </location>
</feature>
<keyword evidence="1" id="KW-0378">Hydrolase</keyword>
<evidence type="ECO:0000313" key="3">
    <source>
        <dbReference type="EMBL" id="TPX42135.1"/>
    </source>
</evidence>